<sequence length="288" mass="31589">MELLISASFIASFFAGIAALFAPCCITVLLPTYFASIFKQKSTVFLMTFVYFLGILSIFLPIGLGVSFLTQIFSQYHDTIFLIGGIFLIFLGMTLLLGQQMSLPFSVHPKLKGQDFISVYVLGIFSAVATTCCAPVLAGVLTLSALPGSVFLGGVYTLAYVLGMVLPLFVIALTLDKVDFTQKFVAFRKRVSYSVLGQKVSLTFANLFSGLMFLVLGVVIIYLAKTSQLTSHSSYQVSLNIYLTKFINGIGRFTQLIPEVGWAVIFISIAFAVTFVAIRQFINLKKRK</sequence>
<dbReference type="PANTHER" id="PTHR31272:SF9">
    <property type="entry name" value="BLL1027 PROTEIN"/>
    <property type="match status" value="1"/>
</dbReference>
<feature type="transmembrane region" description="Helical" evidence="6">
    <location>
        <begin position="6"/>
        <end position="32"/>
    </location>
</feature>
<feature type="transmembrane region" description="Helical" evidence="6">
    <location>
        <begin position="260"/>
        <end position="278"/>
    </location>
</feature>
<dbReference type="GO" id="GO:0017004">
    <property type="term" value="P:cytochrome complex assembly"/>
    <property type="evidence" value="ECO:0007669"/>
    <property type="project" value="InterPro"/>
</dbReference>
<name>A0A0G1ENR4_UNCKA</name>
<feature type="domain" description="Cytochrome C biogenesis protein transmembrane" evidence="7">
    <location>
        <begin position="10"/>
        <end position="177"/>
    </location>
</feature>
<dbReference type="InterPro" id="IPR051790">
    <property type="entry name" value="Cytochrome_c-biogenesis_DsbD"/>
</dbReference>
<protein>
    <submittedName>
        <fullName evidence="8">Cytochrome c biogenesis protein transmembrane region</fullName>
    </submittedName>
</protein>
<comment type="caution">
    <text evidence="8">The sequence shown here is derived from an EMBL/GenBank/DDBJ whole genome shotgun (WGS) entry which is preliminary data.</text>
</comment>
<comment type="subcellular location">
    <subcellularLocation>
        <location evidence="1">Membrane</location>
        <topology evidence="1">Multi-pass membrane protein</topology>
    </subcellularLocation>
</comment>
<dbReference type="PATRIC" id="fig|1619118.3.peg.183"/>
<feature type="transmembrane region" description="Helical" evidence="6">
    <location>
        <begin position="44"/>
        <end position="73"/>
    </location>
</feature>
<feature type="transmembrane region" description="Helical" evidence="6">
    <location>
        <begin position="196"/>
        <end position="224"/>
    </location>
</feature>
<evidence type="ECO:0000256" key="6">
    <source>
        <dbReference type="SAM" id="Phobius"/>
    </source>
</evidence>
<evidence type="ECO:0000313" key="8">
    <source>
        <dbReference type="EMBL" id="KKT11701.1"/>
    </source>
</evidence>
<evidence type="ECO:0000256" key="3">
    <source>
        <dbReference type="ARBA" id="ARBA00022692"/>
    </source>
</evidence>
<organism evidence="8 9">
    <name type="scientific">candidate division WWE3 bacterium GW2011_GWB2_43_22</name>
    <dbReference type="NCBI Taxonomy" id="1619118"/>
    <lineage>
        <taxon>Bacteria</taxon>
        <taxon>Katanobacteria</taxon>
    </lineage>
</organism>
<proteinExistence type="inferred from homology"/>
<evidence type="ECO:0000256" key="4">
    <source>
        <dbReference type="ARBA" id="ARBA00022989"/>
    </source>
</evidence>
<feature type="transmembrane region" description="Helical" evidence="6">
    <location>
        <begin position="119"/>
        <end position="143"/>
    </location>
</feature>
<dbReference type="Pfam" id="PF02683">
    <property type="entry name" value="DsbD_TM"/>
    <property type="match status" value="1"/>
</dbReference>
<evidence type="ECO:0000256" key="2">
    <source>
        <dbReference type="ARBA" id="ARBA00006143"/>
    </source>
</evidence>
<feature type="transmembrane region" description="Helical" evidence="6">
    <location>
        <begin position="155"/>
        <end position="175"/>
    </location>
</feature>
<evidence type="ECO:0000313" key="9">
    <source>
        <dbReference type="Proteomes" id="UP000033910"/>
    </source>
</evidence>
<evidence type="ECO:0000259" key="7">
    <source>
        <dbReference type="Pfam" id="PF02683"/>
    </source>
</evidence>
<dbReference type="InterPro" id="IPR003834">
    <property type="entry name" value="Cyt_c_assmbl_TM_dom"/>
</dbReference>
<dbReference type="PANTHER" id="PTHR31272">
    <property type="entry name" value="CYTOCHROME C-TYPE BIOGENESIS PROTEIN HI_1454-RELATED"/>
    <property type="match status" value="1"/>
</dbReference>
<dbReference type="AlphaFoldDB" id="A0A0G1ENR4"/>
<evidence type="ECO:0000256" key="1">
    <source>
        <dbReference type="ARBA" id="ARBA00004141"/>
    </source>
</evidence>
<comment type="similarity">
    <text evidence="2">Belongs to the DsbD family.</text>
</comment>
<accession>A0A0G1ENR4</accession>
<dbReference type="EMBL" id="LCGF01000011">
    <property type="protein sequence ID" value="KKT11701.1"/>
    <property type="molecule type" value="Genomic_DNA"/>
</dbReference>
<keyword evidence="4 6" id="KW-1133">Transmembrane helix</keyword>
<evidence type="ECO:0000256" key="5">
    <source>
        <dbReference type="ARBA" id="ARBA00023136"/>
    </source>
</evidence>
<feature type="transmembrane region" description="Helical" evidence="6">
    <location>
        <begin position="79"/>
        <end position="98"/>
    </location>
</feature>
<keyword evidence="3 6" id="KW-0812">Transmembrane</keyword>
<dbReference type="GO" id="GO:0016020">
    <property type="term" value="C:membrane"/>
    <property type="evidence" value="ECO:0007669"/>
    <property type="project" value="UniProtKB-SubCell"/>
</dbReference>
<dbReference type="Proteomes" id="UP000033910">
    <property type="component" value="Unassembled WGS sequence"/>
</dbReference>
<reference evidence="8 9" key="1">
    <citation type="journal article" date="2015" name="Nature">
        <title>rRNA introns, odd ribosomes, and small enigmatic genomes across a large radiation of phyla.</title>
        <authorList>
            <person name="Brown C.T."/>
            <person name="Hug L.A."/>
            <person name="Thomas B.C."/>
            <person name="Sharon I."/>
            <person name="Castelle C.J."/>
            <person name="Singh A."/>
            <person name="Wilkins M.J."/>
            <person name="Williams K.H."/>
            <person name="Banfield J.F."/>
        </authorList>
    </citation>
    <scope>NUCLEOTIDE SEQUENCE [LARGE SCALE GENOMIC DNA]</scope>
</reference>
<gene>
    <name evidence="8" type="ORF">UV89_C0011G0023</name>
</gene>
<keyword evidence="5 6" id="KW-0472">Membrane</keyword>